<dbReference type="EMBL" id="JAAWVO010069934">
    <property type="protein sequence ID" value="MBN3324256.1"/>
    <property type="molecule type" value="Genomic_DNA"/>
</dbReference>
<dbReference type="InterPro" id="IPR024607">
    <property type="entry name" value="Sulfatase_CS"/>
</dbReference>
<keyword evidence="5" id="KW-0479">Metal-binding</keyword>
<evidence type="ECO:0000256" key="4">
    <source>
        <dbReference type="ARBA" id="ARBA00012434"/>
    </source>
</evidence>
<evidence type="ECO:0000256" key="2">
    <source>
        <dbReference type="ARBA" id="ARBA00005354"/>
    </source>
</evidence>
<comment type="function">
    <text evidence="12">CaM-kinase II (CAMK2) is a prominent kinase in the central nervous system.</text>
</comment>
<dbReference type="InterPro" id="IPR000917">
    <property type="entry name" value="Sulfatase_N"/>
</dbReference>
<proteinExistence type="inferred from homology"/>
<comment type="cofactor">
    <cofactor evidence="1">
        <name>Ca(2+)</name>
        <dbReference type="ChEBI" id="CHEBI:29108"/>
    </cofactor>
</comment>
<evidence type="ECO:0000256" key="16">
    <source>
        <dbReference type="SAM" id="SignalP"/>
    </source>
</evidence>
<dbReference type="CDD" id="cd16029">
    <property type="entry name" value="4-S"/>
    <property type="match status" value="1"/>
</dbReference>
<evidence type="ECO:0000256" key="14">
    <source>
        <dbReference type="SAM" id="MobiDB-lite"/>
    </source>
</evidence>
<keyword evidence="6" id="KW-0378">Hydrolase</keyword>
<feature type="compositionally biased region" description="Low complexity" evidence="14">
    <location>
        <begin position="1167"/>
        <end position="1182"/>
    </location>
</feature>
<evidence type="ECO:0000256" key="11">
    <source>
        <dbReference type="ARBA" id="ARBA00047430"/>
    </source>
</evidence>
<feature type="transmembrane region" description="Helical" evidence="15">
    <location>
        <begin position="1124"/>
        <end position="1146"/>
    </location>
</feature>
<dbReference type="PROSITE" id="PS50011">
    <property type="entry name" value="PROTEIN_KINASE_DOM"/>
    <property type="match status" value="1"/>
</dbReference>
<comment type="similarity">
    <text evidence="2">Belongs to the protein kinase superfamily. CAMK Ser/Thr protein kinase family. CaMK subfamily.</text>
</comment>
<dbReference type="SUPFAM" id="SSF56112">
    <property type="entry name" value="Protein kinase-like (PK-like)"/>
    <property type="match status" value="1"/>
</dbReference>
<dbReference type="Pfam" id="PF08332">
    <property type="entry name" value="CaMKII_AD"/>
    <property type="match status" value="1"/>
</dbReference>
<evidence type="ECO:0000256" key="8">
    <source>
        <dbReference type="ARBA" id="ARBA00022860"/>
    </source>
</evidence>
<dbReference type="Gene3D" id="3.40.720.10">
    <property type="entry name" value="Alkaline Phosphatase, subunit A"/>
    <property type="match status" value="1"/>
</dbReference>
<dbReference type="PROSITE" id="PS00149">
    <property type="entry name" value="SULFATASE_2"/>
    <property type="match status" value="1"/>
</dbReference>
<dbReference type="PROSITE" id="PS00108">
    <property type="entry name" value="PROTEIN_KINASE_ST"/>
    <property type="match status" value="1"/>
</dbReference>
<keyword evidence="16" id="KW-0732">Signal</keyword>
<reference evidence="18" key="1">
    <citation type="journal article" date="2021" name="Cell">
        <title>Tracing the genetic footprints of vertebrate landing in non-teleost ray-finned fishes.</title>
        <authorList>
            <person name="Bi X."/>
            <person name="Wang K."/>
            <person name="Yang L."/>
            <person name="Pan H."/>
            <person name="Jiang H."/>
            <person name="Wei Q."/>
            <person name="Fang M."/>
            <person name="Yu H."/>
            <person name="Zhu C."/>
            <person name="Cai Y."/>
            <person name="He Y."/>
            <person name="Gan X."/>
            <person name="Zeng H."/>
            <person name="Yu D."/>
            <person name="Zhu Y."/>
            <person name="Jiang H."/>
            <person name="Qiu Q."/>
            <person name="Yang H."/>
            <person name="Zhang Y.E."/>
            <person name="Wang W."/>
            <person name="Zhu M."/>
            <person name="He S."/>
            <person name="Zhang G."/>
        </authorList>
    </citation>
    <scope>NUCLEOTIDE SEQUENCE</scope>
    <source>
        <strain evidence="18">Allg_001</strain>
    </source>
</reference>
<dbReference type="SMART" id="SM00220">
    <property type="entry name" value="S_TKc"/>
    <property type="match status" value="1"/>
</dbReference>
<feature type="compositionally biased region" description="Basic residues" evidence="14">
    <location>
        <begin position="543"/>
        <end position="567"/>
    </location>
</feature>
<dbReference type="InterPro" id="IPR013543">
    <property type="entry name" value="Ca/CaM-dep_prot_kinase-assoc"/>
</dbReference>
<dbReference type="InterPro" id="IPR017850">
    <property type="entry name" value="Alkaline_phosphatase_core_sf"/>
</dbReference>
<keyword evidence="9" id="KW-0325">Glycoprotein</keyword>
<dbReference type="InterPro" id="IPR047115">
    <property type="entry name" value="ARSB"/>
</dbReference>
<keyword evidence="15" id="KW-0812">Transmembrane</keyword>
<evidence type="ECO:0000256" key="3">
    <source>
        <dbReference type="ARBA" id="ARBA00008779"/>
    </source>
</evidence>
<dbReference type="Gene3D" id="1.10.510.10">
    <property type="entry name" value="Transferase(Phosphotransferase) domain 1"/>
    <property type="match status" value="1"/>
</dbReference>
<feature type="domain" description="Protein kinase" evidence="17">
    <location>
        <begin position="509"/>
        <end position="811"/>
    </location>
</feature>
<dbReference type="Proteomes" id="UP000736164">
    <property type="component" value="Unassembled WGS sequence"/>
</dbReference>
<dbReference type="InterPro" id="IPR008271">
    <property type="entry name" value="Ser/Thr_kinase_AS"/>
</dbReference>
<dbReference type="GO" id="GO:0005524">
    <property type="term" value="F:ATP binding"/>
    <property type="evidence" value="ECO:0007669"/>
    <property type="project" value="InterPro"/>
</dbReference>
<dbReference type="FunFam" id="3.10.450.50:FF:000001">
    <property type="entry name" value="calcium/calmodulin-dependent protein kinase type II subunit gamma isoform X1"/>
    <property type="match status" value="1"/>
</dbReference>
<gene>
    <name evidence="18" type="primary">Arsj</name>
    <name evidence="18" type="ORF">GTO95_0011648</name>
</gene>
<dbReference type="GO" id="GO:0008484">
    <property type="term" value="F:sulfuric ester hydrolase activity"/>
    <property type="evidence" value="ECO:0007669"/>
    <property type="project" value="InterPro"/>
</dbReference>
<accession>A0A8J7P7P5</accession>
<dbReference type="GO" id="GO:0046872">
    <property type="term" value="F:metal ion binding"/>
    <property type="evidence" value="ECO:0007669"/>
    <property type="project" value="UniProtKB-KW"/>
</dbReference>
<dbReference type="Gene3D" id="3.30.200.20">
    <property type="entry name" value="Phosphorylase Kinase, domain 1"/>
    <property type="match status" value="1"/>
</dbReference>
<evidence type="ECO:0000256" key="5">
    <source>
        <dbReference type="ARBA" id="ARBA00022723"/>
    </source>
</evidence>
<dbReference type="Gene3D" id="6.10.140.620">
    <property type="match status" value="1"/>
</dbReference>
<dbReference type="Pfam" id="PF00069">
    <property type="entry name" value="Pkinase"/>
    <property type="match status" value="1"/>
</dbReference>
<sequence>MFVLGVLVGLSAINVMACGYLSWEKINSKAHNREVNVLDKPTSQPHIIFILADDQGFRDVGYHGSEIKTPTLDRLAAEGVKLENYYVQPICTPSRSQFITGRYQIHTGLQHSIIRPTQPNCLPLDNVTLPQKLKDVGYSTHMVGKWHLGFYKRDCMPTQRGFDTFFGSLLGSGDYYSHFKCDSPGICGYDLYEGEHAAWEQDNGIYSTLMYTQKAVNILATHNPRQPLFLYLAFQAVHSPLQVPAKYLERYKSIPNLHRRKYAAMVTCLDEAVNNITLALEKYGYYDNSILVYSSDNGGQPKAGGSNWPLRGSKGTYWEGGIRAVGFVHSPLLMKKGTLCRGLVHITDWYPTLVTLAEGQLEEDLDLDGYDVWEAISEGRPSPRQDILHNIDPIYTKAKNGSWKAGYGVWNTAIQAAIRVGDWKLLTGIPGYSDWVPPQTFSSLMTNRWHNERVSWDRGKSVWLFNITADPYERVDLSHRYPHIIKKLLLRLAQYNKTAVPVRYPPKDSRSNPQLNGGVWGPWYKEKEEEEEEQEGSLSTNRLGKRKRKKKVKRKNGVRCHGARRSQPRTQMVRMPLRSLCHRASPGLAGTVDHQKLEREARICRLLKHPNIVRLHDSISEEGFHYLVFDLVTGGELFEDIVAREYYSEADASHCIQQILEAVLHCHQMGVVHRDLKPENLLLASKLKGAAVKLADFGLAIEVQGDQQAWFGFAGTPGYLSPEVLRKDPYGKPVDMWACGVILYILLVGYPPFWDEDQHRLYQQIKAGAYDFPSPEWDTVTPEAKDLINKMLTINPAKRITASEALKHPWICQRSTVASMMHRQETVECLKKFNARRKLKGAILTTMLATRNFSDFPCSKSNSNNKLIYTDRLSGTSDSPVHLRTTVILTCLTAAICDISAGDHATDYTFTQCDLKKSQTVAILQSSCLIVVLDLLPISPTNTLVQKYEWFQFLIGSNLSSFLSLWLFNSEKEVHLKYSNNGLLCRKDDAIAINDFFPIEILQSPCRGLELLFFLKLVIRSKASLFLLFINNKTNVVTSPKEPVPTPALEPQTTVIHNPADGNKESTESTNTTIEDEDVKAWSPDFTQEWSRSVHSSFSSSSTTSSCWYSSSLWPSGHACCQGVLKVLVALYFLTFVCSFVVFLSVNSAAKCKESANSKSQSHESEPTQSSSSSVQCSDSPPVEQHGGLAAHRSRVQFWTVRSRSPCGLHWFSLGLCFHRTSRTHSARKQEIIKVTEQLIEAINSGDFEAYTKICDPGLTSFEPEALGNLVEGTDFHRFYFENALSKSNKPIHTIILNPHVHLIGEDAACIAYIRLTQYMDGSSMPKTMQSEETRVWHRRDGKWQNIHFHRSGSPTVPVK</sequence>
<feature type="region of interest" description="Disordered" evidence="14">
    <location>
        <begin position="1156"/>
        <end position="1188"/>
    </location>
</feature>
<keyword evidence="15" id="KW-0472">Membrane</keyword>
<evidence type="ECO:0000259" key="17">
    <source>
        <dbReference type="PROSITE" id="PS50011"/>
    </source>
</evidence>
<comment type="catalytic activity">
    <reaction evidence="11">
        <text>L-seryl-[protein] + ATP = O-phospho-L-seryl-[protein] + ADP + H(+)</text>
        <dbReference type="Rhea" id="RHEA:17989"/>
        <dbReference type="Rhea" id="RHEA-COMP:9863"/>
        <dbReference type="Rhea" id="RHEA-COMP:11604"/>
        <dbReference type="ChEBI" id="CHEBI:15378"/>
        <dbReference type="ChEBI" id="CHEBI:29999"/>
        <dbReference type="ChEBI" id="CHEBI:30616"/>
        <dbReference type="ChEBI" id="CHEBI:83421"/>
        <dbReference type="ChEBI" id="CHEBI:456216"/>
        <dbReference type="EC" id="2.7.11.17"/>
    </reaction>
</comment>
<dbReference type="PANTHER" id="PTHR10342">
    <property type="entry name" value="ARYLSULFATASE"/>
    <property type="match status" value="1"/>
</dbReference>
<dbReference type="GO" id="GO:0005516">
    <property type="term" value="F:calmodulin binding"/>
    <property type="evidence" value="ECO:0007669"/>
    <property type="project" value="UniProtKB-KW"/>
</dbReference>
<evidence type="ECO:0000256" key="7">
    <source>
        <dbReference type="ARBA" id="ARBA00022837"/>
    </source>
</evidence>
<feature type="chain" id="PRO_5035232814" description="calcium/calmodulin-dependent protein kinase" evidence="16">
    <location>
        <begin position="18"/>
        <end position="1360"/>
    </location>
</feature>
<keyword evidence="15" id="KW-1133">Transmembrane helix</keyword>
<comment type="subunit">
    <text evidence="13">CAMK2 is composed of four different chains: alpha, beta, gamma, and delta. The different isoforms assemble into homo- or heteromultimeric holoenzymes composed of 8 to 12 subunits.</text>
</comment>
<dbReference type="PROSITE" id="PS00523">
    <property type="entry name" value="SULFATASE_1"/>
    <property type="match status" value="1"/>
</dbReference>
<feature type="signal peptide" evidence="16">
    <location>
        <begin position="1"/>
        <end position="17"/>
    </location>
</feature>
<comment type="catalytic activity">
    <reaction evidence="10">
        <text>L-threonyl-[protein] + ATP = O-phospho-L-threonyl-[protein] + ADP + H(+)</text>
        <dbReference type="Rhea" id="RHEA:46608"/>
        <dbReference type="Rhea" id="RHEA-COMP:11060"/>
        <dbReference type="Rhea" id="RHEA-COMP:11605"/>
        <dbReference type="ChEBI" id="CHEBI:15378"/>
        <dbReference type="ChEBI" id="CHEBI:30013"/>
        <dbReference type="ChEBI" id="CHEBI:30616"/>
        <dbReference type="ChEBI" id="CHEBI:61977"/>
        <dbReference type="ChEBI" id="CHEBI:456216"/>
        <dbReference type="EC" id="2.7.11.17"/>
    </reaction>
</comment>
<dbReference type="CDD" id="cd14086">
    <property type="entry name" value="STKc_CaMKII"/>
    <property type="match status" value="1"/>
</dbReference>
<organism evidence="18 19">
    <name type="scientific">Atractosteus spatula</name>
    <name type="common">Alligator gar</name>
    <name type="synonym">Lepisosteus spatula</name>
    <dbReference type="NCBI Taxonomy" id="7917"/>
    <lineage>
        <taxon>Eukaryota</taxon>
        <taxon>Metazoa</taxon>
        <taxon>Chordata</taxon>
        <taxon>Craniata</taxon>
        <taxon>Vertebrata</taxon>
        <taxon>Euteleostomi</taxon>
        <taxon>Actinopterygii</taxon>
        <taxon>Neopterygii</taxon>
        <taxon>Holostei</taxon>
        <taxon>Semionotiformes</taxon>
        <taxon>Lepisosteidae</taxon>
        <taxon>Atractosteus</taxon>
    </lineage>
</organism>
<evidence type="ECO:0000313" key="18">
    <source>
        <dbReference type="EMBL" id="MBN3324256.1"/>
    </source>
</evidence>
<evidence type="ECO:0000313" key="19">
    <source>
        <dbReference type="Proteomes" id="UP000736164"/>
    </source>
</evidence>
<keyword evidence="19" id="KW-1185">Reference proteome</keyword>
<evidence type="ECO:0000256" key="12">
    <source>
        <dbReference type="ARBA" id="ARBA00056581"/>
    </source>
</evidence>
<feature type="region of interest" description="Disordered" evidence="14">
    <location>
        <begin position="1040"/>
        <end position="1073"/>
    </location>
</feature>
<dbReference type="FunFam" id="1.10.510.10:FF:000001">
    <property type="entry name" value="Calcium/calmodulin-dependent protein kinase type II subunit delta"/>
    <property type="match status" value="1"/>
</dbReference>
<dbReference type="GO" id="GO:0004683">
    <property type="term" value="F:calcium/calmodulin-dependent protein kinase activity"/>
    <property type="evidence" value="ECO:0007669"/>
    <property type="project" value="UniProtKB-EC"/>
</dbReference>
<dbReference type="FunFam" id="3.40.720.10:FF:000007">
    <property type="entry name" value="Arylsulfatase family, member J"/>
    <property type="match status" value="1"/>
</dbReference>
<dbReference type="Gene3D" id="3.30.1120.10">
    <property type="match status" value="1"/>
</dbReference>
<feature type="region of interest" description="Disordered" evidence="14">
    <location>
        <begin position="530"/>
        <end position="569"/>
    </location>
</feature>
<dbReference type="InterPro" id="IPR011009">
    <property type="entry name" value="Kinase-like_dom_sf"/>
</dbReference>
<protein>
    <recommendedName>
        <fullName evidence="4">calcium/calmodulin-dependent protein kinase</fullName>
        <ecNumber evidence="4">2.7.11.17</ecNumber>
    </recommendedName>
</protein>
<evidence type="ECO:0000256" key="9">
    <source>
        <dbReference type="ARBA" id="ARBA00023180"/>
    </source>
</evidence>
<name>A0A8J7P7P5_ATRSP</name>
<dbReference type="FunFam" id="3.30.1120.10:FF:000002">
    <property type="entry name" value="Arylsulfatase family member J"/>
    <property type="match status" value="1"/>
</dbReference>
<dbReference type="EC" id="2.7.11.17" evidence="4"/>
<dbReference type="PANTHER" id="PTHR10342:SF69">
    <property type="entry name" value="ARYLSULFATASE J"/>
    <property type="match status" value="1"/>
</dbReference>
<keyword evidence="7" id="KW-0106">Calcium</keyword>
<evidence type="ECO:0000256" key="1">
    <source>
        <dbReference type="ARBA" id="ARBA00001913"/>
    </source>
</evidence>
<keyword evidence="8" id="KW-0112">Calmodulin-binding</keyword>
<feature type="non-terminal residue" evidence="18">
    <location>
        <position position="1360"/>
    </location>
</feature>
<comment type="caution">
    <text evidence="18">The sequence shown here is derived from an EMBL/GenBank/DDBJ whole genome shotgun (WGS) entry which is preliminary data.</text>
</comment>
<evidence type="ECO:0000256" key="6">
    <source>
        <dbReference type="ARBA" id="ARBA00022801"/>
    </source>
</evidence>
<dbReference type="Gene3D" id="3.10.450.50">
    <property type="match status" value="1"/>
</dbReference>
<feature type="non-terminal residue" evidence="18">
    <location>
        <position position="1"/>
    </location>
</feature>
<evidence type="ECO:0000256" key="15">
    <source>
        <dbReference type="SAM" id="Phobius"/>
    </source>
</evidence>
<feature type="compositionally biased region" description="Basic and acidic residues" evidence="14">
    <location>
        <begin position="1156"/>
        <end position="1166"/>
    </location>
</feature>
<dbReference type="SUPFAM" id="SSF54427">
    <property type="entry name" value="NTF2-like"/>
    <property type="match status" value="1"/>
</dbReference>
<comment type="similarity">
    <text evidence="3">Belongs to the sulfatase family.</text>
</comment>
<evidence type="ECO:0000256" key="10">
    <source>
        <dbReference type="ARBA" id="ARBA00047307"/>
    </source>
</evidence>
<dbReference type="SUPFAM" id="SSF53649">
    <property type="entry name" value="Alkaline phosphatase-like"/>
    <property type="match status" value="1"/>
</dbReference>
<evidence type="ECO:0000256" key="13">
    <source>
        <dbReference type="ARBA" id="ARBA00064333"/>
    </source>
</evidence>
<dbReference type="Pfam" id="PF00884">
    <property type="entry name" value="Sulfatase"/>
    <property type="match status" value="1"/>
</dbReference>
<dbReference type="InterPro" id="IPR000719">
    <property type="entry name" value="Prot_kinase_dom"/>
</dbReference>
<dbReference type="InterPro" id="IPR032710">
    <property type="entry name" value="NTF2-like_dom_sf"/>
</dbReference>